<sequence>MDTRTALALVLGGLAVYLAYYHPVLGAAIGIGVVVVTLLLSLLDE</sequence>
<dbReference type="AlphaFoldDB" id="A0A059W006"/>
<reference evidence="1 2" key="1">
    <citation type="journal article" date="2019" name="Microbiol. Resour. Announc.">
        <title>Draft Genome Sequence of the Most Traditional epsilon-Poly-l-Lysine Producer, Streptomyces albulus NBRC14147.</title>
        <authorList>
            <person name="Yamanaka K."/>
            <person name="Hamano Y."/>
        </authorList>
    </citation>
    <scope>NUCLEOTIDE SEQUENCE [LARGE SCALE GENOMIC DNA]</scope>
    <source>
        <strain evidence="1 2">NBRC 14147</strain>
    </source>
</reference>
<proteinExistence type="predicted"/>
<dbReference type="RefSeq" id="WP_020930953.1">
    <property type="nucleotide sequence ID" value="NZ_BHXC01000006.1"/>
</dbReference>
<dbReference type="EMBL" id="BHXC01000006">
    <property type="protein sequence ID" value="GCB88747.1"/>
    <property type="molecule type" value="Genomic_DNA"/>
</dbReference>
<gene>
    <name evidence="1" type="ORF">SALB_01420</name>
</gene>
<accession>A0A059W006</accession>
<name>A0A059W006_STRNR</name>
<dbReference type="Proteomes" id="UP000288351">
    <property type="component" value="Unassembled WGS sequence"/>
</dbReference>
<organism evidence="1 2">
    <name type="scientific">Streptomyces noursei</name>
    <name type="common">Streptomyces albulus</name>
    <dbReference type="NCBI Taxonomy" id="1971"/>
    <lineage>
        <taxon>Bacteria</taxon>
        <taxon>Bacillati</taxon>
        <taxon>Actinomycetota</taxon>
        <taxon>Actinomycetes</taxon>
        <taxon>Kitasatosporales</taxon>
        <taxon>Streptomycetaceae</taxon>
        <taxon>Streptomyces</taxon>
    </lineage>
</organism>
<dbReference type="eggNOG" id="ENOG5030G7K">
    <property type="taxonomic scope" value="Bacteria"/>
</dbReference>
<protein>
    <submittedName>
        <fullName evidence="1">Uncharacterized protein</fullName>
    </submittedName>
</protein>
<evidence type="ECO:0000313" key="1">
    <source>
        <dbReference type="EMBL" id="GCB88747.1"/>
    </source>
</evidence>
<comment type="caution">
    <text evidence="1">The sequence shown here is derived from an EMBL/GenBank/DDBJ whole genome shotgun (WGS) entry which is preliminary data.</text>
</comment>
<evidence type="ECO:0000313" key="2">
    <source>
        <dbReference type="Proteomes" id="UP000288351"/>
    </source>
</evidence>